<evidence type="ECO:0000313" key="2">
    <source>
        <dbReference type="Proteomes" id="UP000008850"/>
    </source>
</evidence>
<proteinExistence type="predicted"/>
<protein>
    <submittedName>
        <fullName evidence="1">Uncharacterized protein</fullName>
    </submittedName>
</protein>
<reference evidence="1 2" key="1">
    <citation type="journal article" date="2012" name="J. Bacteriol.">
        <title>Complete genome sequence of Pelagibacterium halotolerans B2T.</title>
        <authorList>
            <person name="Huo Y.Y."/>
            <person name="Cheng H."/>
            <person name="Han X.F."/>
            <person name="Jiang X.W."/>
            <person name="Sun C."/>
            <person name="Zhang X.Q."/>
            <person name="Zhu X.F."/>
            <person name="Liu Y.F."/>
            <person name="Li P.F."/>
            <person name="Ni P.X."/>
            <person name="Wu M."/>
        </authorList>
    </citation>
    <scope>NUCLEOTIDE SEQUENCE [LARGE SCALE GENOMIC DNA]</scope>
    <source>
        <strain evidence="2">DSM 22347 / JCM 15775 / CGMCC 1.7692 / B2</strain>
    </source>
</reference>
<dbReference type="STRING" id="1082931.KKY_3246"/>
<evidence type="ECO:0000313" key="1">
    <source>
        <dbReference type="EMBL" id="AEQ53234.1"/>
    </source>
</evidence>
<dbReference type="Proteomes" id="UP000008850">
    <property type="component" value="Chromosome"/>
</dbReference>
<gene>
    <name evidence="1" type="ordered locus">KKY_3246</name>
</gene>
<dbReference type="HOGENOM" id="CLU_3255430_0_0_5"/>
<dbReference type="EMBL" id="CP003075">
    <property type="protein sequence ID" value="AEQ53234.1"/>
    <property type="molecule type" value="Genomic_DNA"/>
</dbReference>
<accession>G4R6W1</accession>
<dbReference type="AlphaFoldDB" id="G4R6W1"/>
<keyword evidence="2" id="KW-1185">Reference proteome</keyword>
<name>G4R6W1_PELHB</name>
<organism evidence="1 2">
    <name type="scientific">Pelagibacterium halotolerans (strain DSM 22347 / JCM 15775 / CGMCC 1.7692 / B2)</name>
    <dbReference type="NCBI Taxonomy" id="1082931"/>
    <lineage>
        <taxon>Bacteria</taxon>
        <taxon>Pseudomonadati</taxon>
        <taxon>Pseudomonadota</taxon>
        <taxon>Alphaproteobacteria</taxon>
        <taxon>Hyphomicrobiales</taxon>
        <taxon>Devosiaceae</taxon>
        <taxon>Pelagibacterium</taxon>
    </lineage>
</organism>
<sequence>MQRPEPRVIEAGLFSLPVAKDGHQIATPISISDFALYIEPIA</sequence>
<dbReference type="KEGG" id="phl:KKY_3246"/>